<keyword evidence="3" id="KW-1185">Reference proteome</keyword>
<gene>
    <name evidence="2" type="ORF">GCM10023318_23540</name>
</gene>
<proteinExistence type="predicted"/>
<dbReference type="InterPro" id="IPR027939">
    <property type="entry name" value="NMT1/THI5"/>
</dbReference>
<dbReference type="SUPFAM" id="SSF53850">
    <property type="entry name" value="Periplasmic binding protein-like II"/>
    <property type="match status" value="1"/>
</dbReference>
<reference evidence="3" key="1">
    <citation type="journal article" date="2019" name="Int. J. Syst. Evol. Microbiol.">
        <title>The Global Catalogue of Microorganisms (GCM) 10K type strain sequencing project: providing services to taxonomists for standard genome sequencing and annotation.</title>
        <authorList>
            <consortium name="The Broad Institute Genomics Platform"/>
            <consortium name="The Broad Institute Genome Sequencing Center for Infectious Disease"/>
            <person name="Wu L."/>
            <person name="Ma J."/>
        </authorList>
    </citation>
    <scope>NUCLEOTIDE SEQUENCE [LARGE SCALE GENOMIC DNA]</scope>
    <source>
        <strain evidence="3">JCM 18298</strain>
    </source>
</reference>
<name>A0ABP9K5G4_9NOCA</name>
<organism evidence="2 3">
    <name type="scientific">Nocardia callitridis</name>
    <dbReference type="NCBI Taxonomy" id="648753"/>
    <lineage>
        <taxon>Bacteria</taxon>
        <taxon>Bacillati</taxon>
        <taxon>Actinomycetota</taxon>
        <taxon>Actinomycetes</taxon>
        <taxon>Mycobacteriales</taxon>
        <taxon>Nocardiaceae</taxon>
        <taxon>Nocardia</taxon>
    </lineage>
</organism>
<dbReference type="RefSeq" id="WP_345495307.1">
    <property type="nucleotide sequence ID" value="NZ_BAABJM010000002.1"/>
</dbReference>
<evidence type="ECO:0000313" key="3">
    <source>
        <dbReference type="Proteomes" id="UP001500603"/>
    </source>
</evidence>
<dbReference type="Proteomes" id="UP001500603">
    <property type="component" value="Unassembled WGS sequence"/>
</dbReference>
<feature type="domain" description="SsuA/THI5-like" evidence="1">
    <location>
        <begin position="41"/>
        <end position="253"/>
    </location>
</feature>
<dbReference type="PANTHER" id="PTHR31528:SF3">
    <property type="entry name" value="THIAMINE BIOSYNTHESIS PROTEIN HI_0357-RELATED"/>
    <property type="match status" value="1"/>
</dbReference>
<dbReference type="Pfam" id="PF09084">
    <property type="entry name" value="NMT1"/>
    <property type="match status" value="1"/>
</dbReference>
<protein>
    <submittedName>
        <fullName evidence="2">ABC transporter substrate-binding protein</fullName>
    </submittedName>
</protein>
<dbReference type="PROSITE" id="PS51257">
    <property type="entry name" value="PROKAR_LIPOPROTEIN"/>
    <property type="match status" value="1"/>
</dbReference>
<dbReference type="Gene3D" id="3.40.190.10">
    <property type="entry name" value="Periplasmic binding protein-like II"/>
    <property type="match status" value="2"/>
</dbReference>
<accession>A0ABP9K5G4</accession>
<dbReference type="InterPro" id="IPR015168">
    <property type="entry name" value="SsuA/THI5"/>
</dbReference>
<comment type="caution">
    <text evidence="2">The sequence shown here is derived from an EMBL/GenBank/DDBJ whole genome shotgun (WGS) entry which is preliminary data.</text>
</comment>
<dbReference type="EMBL" id="BAABJM010000002">
    <property type="protein sequence ID" value="GAA5051794.1"/>
    <property type="molecule type" value="Genomic_DNA"/>
</dbReference>
<evidence type="ECO:0000313" key="2">
    <source>
        <dbReference type="EMBL" id="GAA5051794.1"/>
    </source>
</evidence>
<sequence length="340" mass="36384">MRDTRRISAALVGAILLVLVSACAGGGKNSMTVMMDVGYLPKHAPFFAAVERGFFRAEGIDVTIMPGSGSTNTVTSVETGRVDAGFADFGATIISQGRGARVKQVNLLQARSAYAVVAIEGNGINGWDDLRGKTLATEGAGAMTAMWPFAMSKLGLTEGDVHVVHASSGSKIPGLLARQWDANLALYISDQPAIDALGREAVVLKWSDLGIDLYGNGMVVSDKKLAENPDQVRRFNRAMQKGFLWSCAHPDEAAQDFRRQVSGFETDTVTLAIREQCSLNWGTGRSANDFGVMDDAGAQKMLDVAQQFLGLPEDSGLTPDKVYTNDFLAPLHRDETIPAP</sequence>
<evidence type="ECO:0000259" key="1">
    <source>
        <dbReference type="Pfam" id="PF09084"/>
    </source>
</evidence>
<dbReference type="PANTHER" id="PTHR31528">
    <property type="entry name" value="4-AMINO-5-HYDROXYMETHYL-2-METHYLPYRIMIDINE PHOSPHATE SYNTHASE THI11-RELATED"/>
    <property type="match status" value="1"/>
</dbReference>